<organism evidence="11 12">
    <name type="scientific">Larinioides sclopetarius</name>
    <dbReference type="NCBI Taxonomy" id="280406"/>
    <lineage>
        <taxon>Eukaryota</taxon>
        <taxon>Metazoa</taxon>
        <taxon>Ecdysozoa</taxon>
        <taxon>Arthropoda</taxon>
        <taxon>Chelicerata</taxon>
        <taxon>Arachnida</taxon>
        <taxon>Araneae</taxon>
        <taxon>Araneomorphae</taxon>
        <taxon>Entelegynae</taxon>
        <taxon>Araneoidea</taxon>
        <taxon>Araneidae</taxon>
        <taxon>Larinioides</taxon>
    </lineage>
</organism>
<gene>
    <name evidence="11" type="ORF">LARSCL_LOCUS21765</name>
</gene>
<comment type="similarity">
    <text evidence="1 9">Belongs to the Tango11 family.</text>
</comment>
<evidence type="ECO:0000256" key="8">
    <source>
        <dbReference type="ARBA" id="ARBA00023140"/>
    </source>
</evidence>
<keyword evidence="2 9" id="KW-0812">Transmembrane</keyword>
<dbReference type="Pfam" id="PF05644">
    <property type="entry name" value="Miff"/>
    <property type="match status" value="2"/>
</dbReference>
<dbReference type="PANTHER" id="PTHR16501">
    <property type="entry name" value="TRANSPORT AND GOLGI ORGANIZATION PROTEIN 11"/>
    <property type="match status" value="1"/>
</dbReference>
<keyword evidence="7 9" id="KW-0472">Membrane</keyword>
<dbReference type="GO" id="GO:0005741">
    <property type="term" value="C:mitochondrial outer membrane"/>
    <property type="evidence" value="ECO:0007669"/>
    <property type="project" value="UniProtKB-SubCell"/>
</dbReference>
<evidence type="ECO:0000259" key="10">
    <source>
        <dbReference type="Pfam" id="PF05644"/>
    </source>
</evidence>
<evidence type="ECO:0000256" key="7">
    <source>
        <dbReference type="ARBA" id="ARBA00023136"/>
    </source>
</evidence>
<protein>
    <recommendedName>
        <fullName evidence="9">Mitochondrial fission factor</fullName>
    </recommendedName>
</protein>
<dbReference type="PANTHER" id="PTHR16501:SF6">
    <property type="entry name" value="TRANSPORT AND GOLGI ORGANIZATION PROTEIN 11"/>
    <property type="match status" value="1"/>
</dbReference>
<proteinExistence type="inferred from homology"/>
<reference evidence="11 12" key="1">
    <citation type="submission" date="2024-04" db="EMBL/GenBank/DDBJ databases">
        <authorList>
            <person name="Rising A."/>
            <person name="Reimegard J."/>
            <person name="Sonavane S."/>
            <person name="Akerstrom W."/>
            <person name="Nylinder S."/>
            <person name="Hedman E."/>
            <person name="Kallberg Y."/>
        </authorList>
    </citation>
    <scope>NUCLEOTIDE SEQUENCE [LARGE SCALE GENOMIC DNA]</scope>
</reference>
<evidence type="ECO:0000256" key="3">
    <source>
        <dbReference type="ARBA" id="ARBA00022787"/>
    </source>
</evidence>
<evidence type="ECO:0000256" key="5">
    <source>
        <dbReference type="ARBA" id="ARBA00023054"/>
    </source>
</evidence>
<sequence>MSLNSTPGHTSNSSYESHYDPSFTAEITAKMHVPDKISIFPDSERSEATTYQPEDVKASMNVPDRILVAGDNKHIPARESLPELKFETPLPYQLQTFVLAPPPDVLTVDEYPYPSVDVKPSTKIIEKRKTILDQTSWFDFCCFVIQFSLKQLLQLKENDLNESALSSLNAPEEEIAILRKQVRHLSRRMLAIEQDNQQRQQREIIMYTLGIAYFFIKGLVWLHRHF</sequence>
<evidence type="ECO:0000256" key="1">
    <source>
        <dbReference type="ARBA" id="ARBA00009806"/>
    </source>
</evidence>
<accession>A0AAV2BWA9</accession>
<dbReference type="InterPro" id="IPR039433">
    <property type="entry name" value="Mff-like_dom"/>
</dbReference>
<evidence type="ECO:0000256" key="6">
    <source>
        <dbReference type="ARBA" id="ARBA00023128"/>
    </source>
</evidence>
<keyword evidence="5" id="KW-0175">Coiled coil</keyword>
<keyword evidence="8 9" id="KW-0576">Peroxisome</keyword>
<keyword evidence="3 9" id="KW-1000">Mitochondrion outer membrane</keyword>
<keyword evidence="12" id="KW-1185">Reference proteome</keyword>
<evidence type="ECO:0000256" key="2">
    <source>
        <dbReference type="ARBA" id="ARBA00022692"/>
    </source>
</evidence>
<keyword evidence="4 9" id="KW-1133">Transmembrane helix</keyword>
<comment type="caution">
    <text evidence="11">The sequence shown here is derived from an EMBL/GenBank/DDBJ whole genome shotgun (WGS) entry which is preliminary data.</text>
</comment>
<evidence type="ECO:0000313" key="12">
    <source>
        <dbReference type="Proteomes" id="UP001497382"/>
    </source>
</evidence>
<name>A0AAV2BWA9_9ARAC</name>
<comment type="function">
    <text evidence="9">Plays a role in mitochondrial and peroxisomal fission. Promotes the recruitment and association of the fission mediator dynamin-related protein 1 (DNM1L) to the mitochondrial surface.</text>
</comment>
<dbReference type="GO" id="GO:0090314">
    <property type="term" value="P:positive regulation of protein targeting to membrane"/>
    <property type="evidence" value="ECO:0007669"/>
    <property type="project" value="UniProtKB-UniRule"/>
</dbReference>
<dbReference type="InterPro" id="IPR008518">
    <property type="entry name" value="Mff/Tango-11"/>
</dbReference>
<dbReference type="EMBL" id="CAXIEN010000535">
    <property type="protein sequence ID" value="CAL1300132.1"/>
    <property type="molecule type" value="Genomic_DNA"/>
</dbReference>
<dbReference type="GO" id="GO:0090141">
    <property type="term" value="P:positive regulation of mitochondrial fission"/>
    <property type="evidence" value="ECO:0007669"/>
    <property type="project" value="UniProtKB-UniRule"/>
</dbReference>
<comment type="subcellular location">
    <subcellularLocation>
        <location evidence="9">Mitochondrion outer membrane</location>
        <topology evidence="9">Single-pass type IV membrane protein</topology>
    </subcellularLocation>
    <subcellularLocation>
        <location evidence="9">Peroxisome</location>
    </subcellularLocation>
</comment>
<dbReference type="Proteomes" id="UP001497382">
    <property type="component" value="Unassembled WGS sequence"/>
</dbReference>
<feature type="transmembrane region" description="Helical" evidence="9">
    <location>
        <begin position="204"/>
        <end position="222"/>
    </location>
</feature>
<evidence type="ECO:0000256" key="4">
    <source>
        <dbReference type="ARBA" id="ARBA00022989"/>
    </source>
</evidence>
<feature type="domain" description="Mff-like" evidence="10">
    <location>
        <begin position="16"/>
        <end position="122"/>
    </location>
</feature>
<dbReference type="GO" id="GO:0000266">
    <property type="term" value="P:mitochondrial fission"/>
    <property type="evidence" value="ECO:0007669"/>
    <property type="project" value="UniProtKB-UniRule"/>
</dbReference>
<feature type="domain" description="Mff-like" evidence="10">
    <location>
        <begin position="169"/>
        <end position="224"/>
    </location>
</feature>
<evidence type="ECO:0000256" key="9">
    <source>
        <dbReference type="RuleBase" id="RU368040"/>
    </source>
</evidence>
<dbReference type="AlphaFoldDB" id="A0AAV2BWA9"/>
<evidence type="ECO:0000313" key="11">
    <source>
        <dbReference type="EMBL" id="CAL1300132.1"/>
    </source>
</evidence>
<keyword evidence="6 9" id="KW-0496">Mitochondrion</keyword>
<dbReference type="GO" id="GO:0005777">
    <property type="term" value="C:peroxisome"/>
    <property type="evidence" value="ECO:0007669"/>
    <property type="project" value="UniProtKB-SubCell"/>
</dbReference>